<evidence type="ECO:0000313" key="2">
    <source>
        <dbReference type="EMBL" id="MBB5479506.1"/>
    </source>
</evidence>
<keyword evidence="3" id="KW-1185">Reference proteome</keyword>
<dbReference type="EMBL" id="JACHDP010000001">
    <property type="protein sequence ID" value="MBB5479506.1"/>
    <property type="molecule type" value="Genomic_DNA"/>
</dbReference>
<proteinExistence type="predicted"/>
<reference evidence="2 3" key="1">
    <citation type="submission" date="2020-08" db="EMBL/GenBank/DDBJ databases">
        <title>Sequencing the genomes of 1000 actinobacteria strains.</title>
        <authorList>
            <person name="Klenk H.-P."/>
        </authorList>
    </citation>
    <scope>NUCLEOTIDE SEQUENCE [LARGE SCALE GENOMIC DNA]</scope>
    <source>
        <strain evidence="2 3">DSM 103125</strain>
    </source>
</reference>
<evidence type="ECO:0000313" key="3">
    <source>
        <dbReference type="Proteomes" id="UP000586947"/>
    </source>
</evidence>
<comment type="caution">
    <text evidence="2">The sequence shown here is derived from an EMBL/GenBank/DDBJ whole genome shotgun (WGS) entry which is preliminary data.</text>
</comment>
<organism evidence="2 3">
    <name type="scientific">Micromonospora parathelypteridis</name>
    <dbReference type="NCBI Taxonomy" id="1839617"/>
    <lineage>
        <taxon>Bacteria</taxon>
        <taxon>Bacillati</taxon>
        <taxon>Actinomycetota</taxon>
        <taxon>Actinomycetes</taxon>
        <taxon>Micromonosporales</taxon>
        <taxon>Micromonosporaceae</taxon>
        <taxon>Micromonospora</taxon>
    </lineage>
</organism>
<feature type="compositionally biased region" description="Polar residues" evidence="1">
    <location>
        <begin position="42"/>
        <end position="60"/>
    </location>
</feature>
<feature type="region of interest" description="Disordered" evidence="1">
    <location>
        <begin position="35"/>
        <end position="61"/>
    </location>
</feature>
<feature type="region of interest" description="Disordered" evidence="1">
    <location>
        <begin position="155"/>
        <end position="179"/>
    </location>
</feature>
<gene>
    <name evidence="2" type="ORF">HNR20_004011</name>
</gene>
<dbReference type="RefSeq" id="WP_184182194.1">
    <property type="nucleotide sequence ID" value="NZ_BMNF01000007.1"/>
</dbReference>
<name>A0A840VU51_9ACTN</name>
<feature type="compositionally biased region" description="Low complexity" evidence="1">
    <location>
        <begin position="160"/>
        <end position="176"/>
    </location>
</feature>
<dbReference type="AlphaFoldDB" id="A0A840VU51"/>
<dbReference type="Proteomes" id="UP000586947">
    <property type="component" value="Unassembled WGS sequence"/>
</dbReference>
<sequence length="236" mass="24576">MSGSLGQVVAQLRSAIDTLHNAAVVARRAQADAEEAHAHYSQAAQGSSHPHLSGAVTESKTAGEKAGKLARLISEAADRIGNYLNAVAPGSAPTRQPTDSAAPSGEDLLTETVERESARKNVASFLSTMTRKVEDVQDNTQKSVAAAREAFTIIRGPKGPSGAQQAGTAAPTAGPSLGQRLLNEAPDAAGHLVVVGLVASIAVQRSVQSIRKGIARLRDRERTDRVQRPDPRDGTA</sequence>
<accession>A0A840VU51</accession>
<evidence type="ECO:0000256" key="1">
    <source>
        <dbReference type="SAM" id="MobiDB-lite"/>
    </source>
</evidence>
<protein>
    <submittedName>
        <fullName evidence="2">Uncharacterized protein</fullName>
    </submittedName>
</protein>